<dbReference type="GO" id="GO:0005524">
    <property type="term" value="F:ATP binding"/>
    <property type="evidence" value="ECO:0007669"/>
    <property type="project" value="InterPro"/>
</dbReference>
<dbReference type="Pfam" id="PF00069">
    <property type="entry name" value="Pkinase"/>
    <property type="match status" value="1"/>
</dbReference>
<dbReference type="Gene3D" id="1.25.40.20">
    <property type="entry name" value="Ankyrin repeat-containing domain"/>
    <property type="match status" value="2"/>
</dbReference>
<feature type="repeat" description="ANK" evidence="3">
    <location>
        <begin position="618"/>
        <end position="650"/>
    </location>
</feature>
<dbReference type="GO" id="GO:0004672">
    <property type="term" value="F:protein kinase activity"/>
    <property type="evidence" value="ECO:0007669"/>
    <property type="project" value="InterPro"/>
</dbReference>
<keyword evidence="1" id="KW-0677">Repeat</keyword>
<dbReference type="Proteomes" id="UP000184330">
    <property type="component" value="Unassembled WGS sequence"/>
</dbReference>
<dbReference type="SMART" id="SM00220">
    <property type="entry name" value="S_TKc"/>
    <property type="match status" value="1"/>
</dbReference>
<proteinExistence type="predicted"/>
<dbReference type="SUPFAM" id="SSF48403">
    <property type="entry name" value="Ankyrin repeat"/>
    <property type="match status" value="1"/>
</dbReference>
<evidence type="ECO:0000313" key="6">
    <source>
        <dbReference type="Proteomes" id="UP000184330"/>
    </source>
</evidence>
<dbReference type="SMART" id="SM00248">
    <property type="entry name" value="ANK"/>
    <property type="match status" value="3"/>
</dbReference>
<evidence type="ECO:0000256" key="3">
    <source>
        <dbReference type="PROSITE-ProRule" id="PRU00023"/>
    </source>
</evidence>
<reference evidence="5 6" key="1">
    <citation type="submission" date="2016-03" db="EMBL/GenBank/DDBJ databases">
        <authorList>
            <person name="Ploux O."/>
        </authorList>
    </citation>
    <scope>NUCLEOTIDE SEQUENCE [LARGE SCALE GENOMIC DNA]</scope>
    <source>
        <strain evidence="5 6">UAMH 11012</strain>
    </source>
</reference>
<dbReference type="InterPro" id="IPR036770">
    <property type="entry name" value="Ankyrin_rpt-contain_sf"/>
</dbReference>
<dbReference type="AlphaFoldDB" id="A0A1L7WTV3"/>
<gene>
    <name evidence="5" type="ORF">PAC_06102</name>
</gene>
<protein>
    <recommendedName>
        <fullName evidence="4">Protein kinase domain-containing protein</fullName>
    </recommendedName>
</protein>
<keyword evidence="6" id="KW-1185">Reference proteome</keyword>
<feature type="repeat" description="ANK" evidence="3">
    <location>
        <begin position="519"/>
        <end position="551"/>
    </location>
</feature>
<dbReference type="PANTHER" id="PTHR24198:SF165">
    <property type="entry name" value="ANKYRIN REPEAT-CONTAINING PROTEIN-RELATED"/>
    <property type="match status" value="1"/>
</dbReference>
<dbReference type="OrthoDB" id="3558264at2759"/>
<organism evidence="5 6">
    <name type="scientific">Phialocephala subalpina</name>
    <dbReference type="NCBI Taxonomy" id="576137"/>
    <lineage>
        <taxon>Eukaryota</taxon>
        <taxon>Fungi</taxon>
        <taxon>Dikarya</taxon>
        <taxon>Ascomycota</taxon>
        <taxon>Pezizomycotina</taxon>
        <taxon>Leotiomycetes</taxon>
        <taxon>Helotiales</taxon>
        <taxon>Mollisiaceae</taxon>
        <taxon>Phialocephala</taxon>
        <taxon>Phialocephala fortinii species complex</taxon>
    </lineage>
</organism>
<feature type="domain" description="Protein kinase" evidence="4">
    <location>
        <begin position="105"/>
        <end position="375"/>
    </location>
</feature>
<evidence type="ECO:0000256" key="1">
    <source>
        <dbReference type="ARBA" id="ARBA00022737"/>
    </source>
</evidence>
<dbReference type="STRING" id="576137.A0A1L7WTV3"/>
<dbReference type="PROSITE" id="PS50297">
    <property type="entry name" value="ANK_REP_REGION"/>
    <property type="match status" value="2"/>
</dbReference>
<dbReference type="InterPro" id="IPR000719">
    <property type="entry name" value="Prot_kinase_dom"/>
</dbReference>
<sequence>MDSCLQGLSRRRAGRGYKFPEFCCQNELQLILGKIRKDQTTVQLWQAPAFPGDEVMVTVVDLMGALIRIRAKTGPRVLSSMPDLLIVLAKSGIQGPKDLRALNLDGRSMQIGSGSQFNVFKSHPSAGSLAGNGFPDLEGLVVKKVKVKSFREDGKDLVEGDNHRHHLMSLELEILALYHSGIRKNRNIACLSLGIKHQIALDIAPGLEVLHKYHIVHGDMKPENILVFECHDTKVPFVAKLSDFGLCIDLFNSKSDLGTRAEAVVKLIIDRPELPSTLKSKLCYAIRSLIDNIPFKRLSPTPDLLRTDELTSYREWVISNAVPSNVAIPGVTDPEFNQGPSFWARLDITLLQEMATNASSPKGGNLPLVYTETLFVDFVERAASLGYEPAQAICHQRAHSKPLPSRESLVRWQSNSLKSGCMFIIGPAPLSLEDVKAAKDLFRNAGGDGSNGFMSIPKILGIAREPSQVAKMILVQGPAVAVNLEGNSIAHIVAALGISQSLKMILSRFPEQILARNDNGETLLYKACQAGQISILRVLREFGAELSTIATLKENLTPLHWLFMYKDTDLARRASISPFELPYGTPFHWACASRNFAAVDIPLTHGADINAKCFNNQPHSTPLALVVHFGDVEVVSFLLRHGANPGVKEPKDRTLLHRSS</sequence>
<dbReference type="EMBL" id="FJOG01000007">
    <property type="protein sequence ID" value="CZR56214.1"/>
    <property type="molecule type" value="Genomic_DNA"/>
</dbReference>
<dbReference type="PROSITE" id="PS50088">
    <property type="entry name" value="ANK_REPEAT"/>
    <property type="match status" value="2"/>
</dbReference>
<evidence type="ECO:0000259" key="4">
    <source>
        <dbReference type="PROSITE" id="PS50011"/>
    </source>
</evidence>
<dbReference type="Gene3D" id="1.10.510.10">
    <property type="entry name" value="Transferase(Phosphotransferase) domain 1"/>
    <property type="match status" value="1"/>
</dbReference>
<keyword evidence="2 3" id="KW-0040">ANK repeat</keyword>
<evidence type="ECO:0000256" key="2">
    <source>
        <dbReference type="ARBA" id="ARBA00023043"/>
    </source>
</evidence>
<dbReference type="Pfam" id="PF00023">
    <property type="entry name" value="Ank"/>
    <property type="match status" value="1"/>
</dbReference>
<name>A0A1L7WTV3_9HELO</name>
<evidence type="ECO:0000313" key="5">
    <source>
        <dbReference type="EMBL" id="CZR56214.1"/>
    </source>
</evidence>
<dbReference type="PANTHER" id="PTHR24198">
    <property type="entry name" value="ANKYRIN REPEAT AND PROTEIN KINASE DOMAIN-CONTAINING PROTEIN"/>
    <property type="match status" value="1"/>
</dbReference>
<dbReference type="InterPro" id="IPR008271">
    <property type="entry name" value="Ser/Thr_kinase_AS"/>
</dbReference>
<dbReference type="PROSITE" id="PS00108">
    <property type="entry name" value="PROTEIN_KINASE_ST"/>
    <property type="match status" value="1"/>
</dbReference>
<dbReference type="InterPro" id="IPR002110">
    <property type="entry name" value="Ankyrin_rpt"/>
</dbReference>
<dbReference type="PROSITE" id="PS50011">
    <property type="entry name" value="PROTEIN_KINASE_DOM"/>
    <property type="match status" value="1"/>
</dbReference>
<dbReference type="InterPro" id="IPR011009">
    <property type="entry name" value="Kinase-like_dom_sf"/>
</dbReference>
<dbReference type="SUPFAM" id="SSF56112">
    <property type="entry name" value="Protein kinase-like (PK-like)"/>
    <property type="match status" value="1"/>
</dbReference>
<accession>A0A1L7WTV3</accession>